<reference evidence="3" key="1">
    <citation type="journal article" date="2010" name="Nature">
        <title>The Amphimedon queenslandica genome and the evolution of animal complexity.</title>
        <authorList>
            <person name="Srivastava M."/>
            <person name="Simakov O."/>
            <person name="Chapman J."/>
            <person name="Fahey B."/>
            <person name="Gauthier M.E."/>
            <person name="Mitros T."/>
            <person name="Richards G.S."/>
            <person name="Conaco C."/>
            <person name="Dacre M."/>
            <person name="Hellsten U."/>
            <person name="Larroux C."/>
            <person name="Putnam N.H."/>
            <person name="Stanke M."/>
            <person name="Adamska M."/>
            <person name="Darling A."/>
            <person name="Degnan S.M."/>
            <person name="Oakley T.H."/>
            <person name="Plachetzki D.C."/>
            <person name="Zhai Y."/>
            <person name="Adamski M."/>
            <person name="Calcino A."/>
            <person name="Cummins S.F."/>
            <person name="Goodstein D.M."/>
            <person name="Harris C."/>
            <person name="Jackson D.J."/>
            <person name="Leys S.P."/>
            <person name="Shu S."/>
            <person name="Woodcroft B.J."/>
            <person name="Vervoort M."/>
            <person name="Kosik K.S."/>
            <person name="Manning G."/>
            <person name="Degnan B.M."/>
            <person name="Rokhsar D.S."/>
        </authorList>
    </citation>
    <scope>NUCLEOTIDE SEQUENCE [LARGE SCALE GENOMIC DNA]</scope>
</reference>
<dbReference type="KEGG" id="aqu:109589599"/>
<feature type="region of interest" description="Disordered" evidence="1">
    <location>
        <begin position="95"/>
        <end position="117"/>
    </location>
</feature>
<dbReference type="Proteomes" id="UP000007879">
    <property type="component" value="Unassembled WGS sequence"/>
</dbReference>
<evidence type="ECO:0000313" key="2">
    <source>
        <dbReference type="EnsemblMetazoa" id="XP_019861214.1"/>
    </source>
</evidence>
<organism evidence="2 3">
    <name type="scientific">Amphimedon queenslandica</name>
    <name type="common">Sponge</name>
    <dbReference type="NCBI Taxonomy" id="400682"/>
    <lineage>
        <taxon>Eukaryota</taxon>
        <taxon>Metazoa</taxon>
        <taxon>Porifera</taxon>
        <taxon>Demospongiae</taxon>
        <taxon>Heteroscleromorpha</taxon>
        <taxon>Haplosclerida</taxon>
        <taxon>Niphatidae</taxon>
        <taxon>Amphimedon</taxon>
    </lineage>
</organism>
<accession>A0AAN0JVL2</accession>
<evidence type="ECO:0000256" key="1">
    <source>
        <dbReference type="SAM" id="MobiDB-lite"/>
    </source>
</evidence>
<sequence>MAAVIKIFGSSDDHYMTIGAGLNVKTTDLKPIPGTASTNLNLVFQRWFDADRDVSWGRLMKLCDDFPDKLGKAKSNLLAHIGAEKDKKELAETVTRQNNVKKLKVEDEDEEDMPDIN</sequence>
<keyword evidence="3" id="KW-1185">Reference proteome</keyword>
<protein>
    <recommendedName>
        <fullName evidence="4">Death domain-containing protein</fullName>
    </recommendedName>
</protein>
<name>A0AAN0JVL2_AMPQE</name>
<feature type="compositionally biased region" description="Acidic residues" evidence="1">
    <location>
        <begin position="106"/>
        <end position="117"/>
    </location>
</feature>
<dbReference type="GeneID" id="109589599"/>
<evidence type="ECO:0000313" key="3">
    <source>
        <dbReference type="Proteomes" id="UP000007879"/>
    </source>
</evidence>
<dbReference type="RefSeq" id="XP_019861214.1">
    <property type="nucleotide sequence ID" value="XM_020005655.1"/>
</dbReference>
<evidence type="ECO:0008006" key="4">
    <source>
        <dbReference type="Google" id="ProtNLM"/>
    </source>
</evidence>
<dbReference type="AlphaFoldDB" id="A0AAN0JVL2"/>
<dbReference type="EnsemblMetazoa" id="XM_020005655.1">
    <property type="protein sequence ID" value="XP_019861214.1"/>
    <property type="gene ID" value="LOC109589599"/>
</dbReference>
<reference evidence="2" key="2">
    <citation type="submission" date="2024-06" db="UniProtKB">
        <authorList>
            <consortium name="EnsemblMetazoa"/>
        </authorList>
    </citation>
    <scope>IDENTIFICATION</scope>
</reference>
<proteinExistence type="predicted"/>